<protein>
    <submittedName>
        <fullName evidence="5">ABC transporter substrate-binding protein</fullName>
    </submittedName>
</protein>
<comment type="similarity">
    <text evidence="2">Belongs to the bacterial solute-binding protein 2 family.</text>
</comment>
<dbReference type="CDD" id="cd06324">
    <property type="entry name" value="PBP1_ABC_sugar_binding-like"/>
    <property type="match status" value="1"/>
</dbReference>
<evidence type="ECO:0000313" key="5">
    <source>
        <dbReference type="EMBL" id="QPG56646.2"/>
    </source>
</evidence>
<proteinExistence type="inferred from homology"/>
<evidence type="ECO:0000256" key="1">
    <source>
        <dbReference type="ARBA" id="ARBA00004196"/>
    </source>
</evidence>
<dbReference type="RefSeq" id="WP_185965748.1">
    <property type="nucleotide sequence ID" value="NZ_CP045503.2"/>
</dbReference>
<gene>
    <name evidence="5" type="ORF">FM038_003815</name>
</gene>
<sequence length="408" mass="46712">MNWPIALLVFIITLGLSLKSYAQQDSFLQCRDALSSPRVMFIVPADKENVFWQDVVSYTKLASEQLKITLDIHYLKQDHRNRFNHAKSINQILTSSPKPDYLITFLTQGLELEIIERITQDKIFLFSFNAPLTASMIQRIGVPRDRFPYWIGHISPDEISAGYDLADHLIRVNKQKRESNQDKANIIAISGGLSSSVGQMREQGLIKRLDQDENALLLQLVNADWSYEKTRFMMRKLLQRHEKIDIIWAASDLISMAVVDEIQASKPQIINTVTIGSIDWTHEVKPYLERHDVAVTYGGHVFEAGWVIPLIFDHYNQQDYLNELGGVILSKMKAITADNSHLLDKSQLSGVNFRDISKCFTGIDKEYQFNAHTQLNSQLTPPLHSDLKSQLDPHLQDKLKSEIEQKQP</sequence>
<evidence type="ECO:0000313" key="6">
    <source>
        <dbReference type="Proteomes" id="UP000316416"/>
    </source>
</evidence>
<dbReference type="SUPFAM" id="SSF53822">
    <property type="entry name" value="Periplasmic binding protein-like I"/>
    <property type="match status" value="1"/>
</dbReference>
<dbReference type="PANTHER" id="PTHR46847">
    <property type="entry name" value="D-ALLOSE-BINDING PERIPLASMIC PROTEIN-RELATED"/>
    <property type="match status" value="1"/>
</dbReference>
<dbReference type="Proteomes" id="UP000316416">
    <property type="component" value="Chromosome"/>
</dbReference>
<accession>A0ABX6V2Q4</accession>
<dbReference type="EMBL" id="CP045503">
    <property type="protein sequence ID" value="QPG56646.2"/>
    <property type="molecule type" value="Genomic_DNA"/>
</dbReference>
<evidence type="ECO:0000259" key="4">
    <source>
        <dbReference type="Pfam" id="PF13407"/>
    </source>
</evidence>
<dbReference type="Pfam" id="PF13407">
    <property type="entry name" value="Peripla_BP_4"/>
    <property type="match status" value="1"/>
</dbReference>
<evidence type="ECO:0000256" key="3">
    <source>
        <dbReference type="ARBA" id="ARBA00022729"/>
    </source>
</evidence>
<dbReference type="InterPro" id="IPR025997">
    <property type="entry name" value="SBP_2_dom"/>
</dbReference>
<organism evidence="5 6">
    <name type="scientific">Shewanella eurypsychrophilus</name>
    <dbReference type="NCBI Taxonomy" id="2593656"/>
    <lineage>
        <taxon>Bacteria</taxon>
        <taxon>Pseudomonadati</taxon>
        <taxon>Pseudomonadota</taxon>
        <taxon>Gammaproteobacteria</taxon>
        <taxon>Alteromonadales</taxon>
        <taxon>Shewanellaceae</taxon>
        <taxon>Shewanella</taxon>
    </lineage>
</organism>
<comment type="subcellular location">
    <subcellularLocation>
        <location evidence="1">Cell envelope</location>
    </subcellularLocation>
</comment>
<evidence type="ECO:0000256" key="2">
    <source>
        <dbReference type="ARBA" id="ARBA00007639"/>
    </source>
</evidence>
<dbReference type="InterPro" id="IPR028082">
    <property type="entry name" value="Peripla_BP_I"/>
</dbReference>
<keyword evidence="3" id="KW-0732">Signal</keyword>
<name>A0ABX6V2Q4_9GAMM</name>
<dbReference type="Gene3D" id="3.40.50.2300">
    <property type="match status" value="2"/>
</dbReference>
<reference evidence="5" key="1">
    <citation type="submission" date="2021-07" db="EMBL/GenBank/DDBJ databases">
        <title>Shewanella sp. YLB-07 whole genome sequence.</title>
        <authorList>
            <person name="Yu L."/>
        </authorList>
    </citation>
    <scope>NUCLEOTIDE SEQUENCE</scope>
    <source>
        <strain evidence="5">YLB-08</strain>
    </source>
</reference>
<keyword evidence="6" id="KW-1185">Reference proteome</keyword>
<dbReference type="PANTHER" id="PTHR46847:SF2">
    <property type="entry name" value="ABC TRANSPORTER SUGAR-BINDING PROTEIN"/>
    <property type="match status" value="1"/>
</dbReference>
<feature type="domain" description="Periplasmic binding protein" evidence="4">
    <location>
        <begin position="42"/>
        <end position="306"/>
    </location>
</feature>